<reference evidence="3 4" key="1">
    <citation type="submission" date="2022-05" db="EMBL/GenBank/DDBJ databases">
        <title>A multi-omics perspective on studying reproductive biology in Daphnia sinensis.</title>
        <authorList>
            <person name="Jia J."/>
        </authorList>
    </citation>
    <scope>NUCLEOTIDE SEQUENCE [LARGE SCALE GENOMIC DNA]</scope>
    <source>
        <strain evidence="3 4">WSL</strain>
    </source>
</reference>
<organism evidence="3 4">
    <name type="scientific">Daphnia sinensis</name>
    <dbReference type="NCBI Taxonomy" id="1820382"/>
    <lineage>
        <taxon>Eukaryota</taxon>
        <taxon>Metazoa</taxon>
        <taxon>Ecdysozoa</taxon>
        <taxon>Arthropoda</taxon>
        <taxon>Crustacea</taxon>
        <taxon>Branchiopoda</taxon>
        <taxon>Diplostraca</taxon>
        <taxon>Cladocera</taxon>
        <taxon>Anomopoda</taxon>
        <taxon>Daphniidae</taxon>
        <taxon>Daphnia</taxon>
        <taxon>Daphnia similis group</taxon>
    </lineage>
</organism>
<evidence type="ECO:0000313" key="4">
    <source>
        <dbReference type="Proteomes" id="UP000820818"/>
    </source>
</evidence>
<feature type="compositionally biased region" description="Basic and acidic residues" evidence="1">
    <location>
        <begin position="130"/>
        <end position="141"/>
    </location>
</feature>
<protein>
    <submittedName>
        <fullName evidence="3">Uncharacterized protein</fullName>
    </submittedName>
</protein>
<keyword evidence="2" id="KW-0732">Signal</keyword>
<dbReference type="AlphaFoldDB" id="A0AAD5KK79"/>
<sequence length="310" mass="34308">MRFLNVRKSGAFIAYLLMIHLSISFAGPARRNEVNRSLTRKYINVQQLAREDPVEDVKQSDGGADVIITTTTEPSIPTTEDVLPVDQEVVSEGGSPPASQLDEPIPDSLAIESDSQDTTESTPVEDEAVQDVKDPAVDSKIETPLTDVAETLPEQVAPESSSTAPSDLPLNPPVRVPMIPSEPETTTLPVKQADPVIHSSMEDSNFSSIKLKKPAGGKKPAIKYGTQVRYKLEQPKRRPVVAYEAPLNPYLSEEQDQPIYLPPTFSALPLAVSLYSNEEDDFPHRPKKLDFPRISNTDENFDLHVDWWKK</sequence>
<name>A0AAD5KK79_9CRUS</name>
<evidence type="ECO:0000256" key="1">
    <source>
        <dbReference type="SAM" id="MobiDB-lite"/>
    </source>
</evidence>
<keyword evidence="4" id="KW-1185">Reference proteome</keyword>
<evidence type="ECO:0000256" key="2">
    <source>
        <dbReference type="SAM" id="SignalP"/>
    </source>
</evidence>
<accession>A0AAD5KK79</accession>
<gene>
    <name evidence="3" type="ORF">GHT06_021288</name>
</gene>
<feature type="region of interest" description="Disordered" evidence="1">
    <location>
        <begin position="113"/>
        <end position="192"/>
    </location>
</feature>
<dbReference type="Proteomes" id="UP000820818">
    <property type="component" value="Linkage Group LG9"/>
</dbReference>
<feature type="signal peptide" evidence="2">
    <location>
        <begin position="1"/>
        <end position="26"/>
    </location>
</feature>
<feature type="chain" id="PRO_5042024107" evidence="2">
    <location>
        <begin position="27"/>
        <end position="310"/>
    </location>
</feature>
<proteinExistence type="predicted"/>
<dbReference type="EMBL" id="WJBH02000009">
    <property type="protein sequence ID" value="KAI9553387.1"/>
    <property type="molecule type" value="Genomic_DNA"/>
</dbReference>
<evidence type="ECO:0000313" key="3">
    <source>
        <dbReference type="EMBL" id="KAI9553387.1"/>
    </source>
</evidence>
<comment type="caution">
    <text evidence="3">The sequence shown here is derived from an EMBL/GenBank/DDBJ whole genome shotgun (WGS) entry which is preliminary data.</text>
</comment>